<evidence type="ECO:0000313" key="1">
    <source>
        <dbReference type="EMBL" id="KAI3753549.1"/>
    </source>
</evidence>
<accession>A0ACB9E3J8</accession>
<organism evidence="1 2">
    <name type="scientific">Cichorium intybus</name>
    <name type="common">Chicory</name>
    <dbReference type="NCBI Taxonomy" id="13427"/>
    <lineage>
        <taxon>Eukaryota</taxon>
        <taxon>Viridiplantae</taxon>
        <taxon>Streptophyta</taxon>
        <taxon>Embryophyta</taxon>
        <taxon>Tracheophyta</taxon>
        <taxon>Spermatophyta</taxon>
        <taxon>Magnoliopsida</taxon>
        <taxon>eudicotyledons</taxon>
        <taxon>Gunneridae</taxon>
        <taxon>Pentapetalae</taxon>
        <taxon>asterids</taxon>
        <taxon>campanulids</taxon>
        <taxon>Asterales</taxon>
        <taxon>Asteraceae</taxon>
        <taxon>Cichorioideae</taxon>
        <taxon>Cichorieae</taxon>
        <taxon>Cichoriinae</taxon>
        <taxon>Cichorium</taxon>
    </lineage>
</organism>
<dbReference type="Proteomes" id="UP001055811">
    <property type="component" value="Linkage Group LG04"/>
</dbReference>
<comment type="caution">
    <text evidence="1">The sequence shown here is derived from an EMBL/GenBank/DDBJ whole genome shotgun (WGS) entry which is preliminary data.</text>
</comment>
<name>A0ACB9E3J8_CICIN</name>
<evidence type="ECO:0000313" key="2">
    <source>
        <dbReference type="Proteomes" id="UP001055811"/>
    </source>
</evidence>
<sequence>MLSLQAAVTDGCERSTGNLLYTVATKFPSNALVHRLNHINLLLTMGDSETVVSQTSAVKEHPPVLYFTSDFGDVSGNVTTTVNGDVLLIKVMDFLWS</sequence>
<keyword evidence="2" id="KW-1185">Reference proteome</keyword>
<reference evidence="1 2" key="2">
    <citation type="journal article" date="2022" name="Mol. Ecol. Resour.">
        <title>The genomes of chicory, endive, great burdock and yacon provide insights into Asteraceae paleo-polyploidization history and plant inulin production.</title>
        <authorList>
            <person name="Fan W."/>
            <person name="Wang S."/>
            <person name="Wang H."/>
            <person name="Wang A."/>
            <person name="Jiang F."/>
            <person name="Liu H."/>
            <person name="Zhao H."/>
            <person name="Xu D."/>
            <person name="Zhang Y."/>
        </authorList>
    </citation>
    <scope>NUCLEOTIDE SEQUENCE [LARGE SCALE GENOMIC DNA]</scope>
    <source>
        <strain evidence="2">cv. Punajuju</strain>
        <tissue evidence="1">Leaves</tissue>
    </source>
</reference>
<gene>
    <name evidence="1" type="ORF">L2E82_25604</name>
</gene>
<dbReference type="EMBL" id="CM042012">
    <property type="protein sequence ID" value="KAI3753549.1"/>
    <property type="molecule type" value="Genomic_DNA"/>
</dbReference>
<reference evidence="2" key="1">
    <citation type="journal article" date="2022" name="Mol. Ecol. Resour.">
        <title>The genomes of chicory, endive, great burdock and yacon provide insights into Asteraceae palaeo-polyploidization history and plant inulin production.</title>
        <authorList>
            <person name="Fan W."/>
            <person name="Wang S."/>
            <person name="Wang H."/>
            <person name="Wang A."/>
            <person name="Jiang F."/>
            <person name="Liu H."/>
            <person name="Zhao H."/>
            <person name="Xu D."/>
            <person name="Zhang Y."/>
        </authorList>
    </citation>
    <scope>NUCLEOTIDE SEQUENCE [LARGE SCALE GENOMIC DNA]</scope>
    <source>
        <strain evidence="2">cv. Punajuju</strain>
    </source>
</reference>
<protein>
    <submittedName>
        <fullName evidence="1">Uncharacterized protein</fullName>
    </submittedName>
</protein>
<proteinExistence type="predicted"/>